<name>A0A7C4XJN2_UNCW3</name>
<dbReference type="EC" id="2.3.1.129" evidence="7"/>
<dbReference type="GO" id="GO:0016020">
    <property type="term" value="C:membrane"/>
    <property type="evidence" value="ECO:0007669"/>
    <property type="project" value="GOC"/>
</dbReference>
<organism evidence="7">
    <name type="scientific">candidate division WOR-3 bacterium</name>
    <dbReference type="NCBI Taxonomy" id="2052148"/>
    <lineage>
        <taxon>Bacteria</taxon>
        <taxon>Bacteria division WOR-3</taxon>
    </lineage>
</organism>
<dbReference type="InterPro" id="IPR001451">
    <property type="entry name" value="Hexapep"/>
</dbReference>
<dbReference type="InterPro" id="IPR011004">
    <property type="entry name" value="Trimer_LpxA-like_sf"/>
</dbReference>
<proteinExistence type="predicted"/>
<evidence type="ECO:0000256" key="4">
    <source>
        <dbReference type="ARBA" id="ARBA00023098"/>
    </source>
</evidence>
<accession>A0A7C4XJN2</accession>
<keyword evidence="5 7" id="KW-0012">Acyltransferase</keyword>
<keyword evidence="3 7" id="KW-0808">Transferase</keyword>
<dbReference type="PANTHER" id="PTHR43480:SF1">
    <property type="entry name" value="ACYL-[ACYL-CARRIER-PROTEIN]--UDP-N-ACETYLGLUCOSAMINE O-ACYLTRANSFERASE, MITOCHONDRIAL-RELATED"/>
    <property type="match status" value="1"/>
</dbReference>
<dbReference type="NCBIfam" id="TIGR01852">
    <property type="entry name" value="lipid_A_lpxA"/>
    <property type="match status" value="1"/>
</dbReference>
<dbReference type="EMBL" id="DTGZ01000008">
    <property type="protein sequence ID" value="HGV96758.1"/>
    <property type="molecule type" value="Genomic_DNA"/>
</dbReference>
<evidence type="ECO:0000256" key="2">
    <source>
        <dbReference type="ARBA" id="ARBA00022556"/>
    </source>
</evidence>
<dbReference type="AlphaFoldDB" id="A0A7C4XJN2"/>
<evidence type="ECO:0000313" key="7">
    <source>
        <dbReference type="EMBL" id="HGV96758.1"/>
    </source>
</evidence>
<protein>
    <submittedName>
        <fullName evidence="7">Acyl-ACP--UDP-N-acetylglucosamine O-acyltransferase</fullName>
        <ecNumber evidence="7">2.3.1.129</ecNumber>
    </submittedName>
</protein>
<dbReference type="InterPro" id="IPR029098">
    <property type="entry name" value="Acetyltransf_C"/>
</dbReference>
<feature type="domain" description="UDP N-acetylglucosamine O-acyltransferase C-terminal" evidence="6">
    <location>
        <begin position="159"/>
        <end position="238"/>
    </location>
</feature>
<dbReference type="Gene3D" id="1.20.1180.10">
    <property type="entry name" value="Udp N-acetylglucosamine O-acyltransferase, C-terminal domain"/>
    <property type="match status" value="1"/>
</dbReference>
<keyword evidence="4" id="KW-0443">Lipid metabolism</keyword>
<dbReference type="Pfam" id="PF00132">
    <property type="entry name" value="Hexapep"/>
    <property type="match status" value="1"/>
</dbReference>
<reference evidence="7" key="1">
    <citation type="journal article" date="2020" name="mSystems">
        <title>Genome- and Community-Level Interaction Insights into Carbon Utilization and Element Cycling Functions of Hydrothermarchaeota in Hydrothermal Sediment.</title>
        <authorList>
            <person name="Zhou Z."/>
            <person name="Liu Y."/>
            <person name="Xu W."/>
            <person name="Pan J."/>
            <person name="Luo Z.H."/>
            <person name="Li M."/>
        </authorList>
    </citation>
    <scope>NUCLEOTIDE SEQUENCE [LARGE SCALE GENOMIC DNA]</scope>
    <source>
        <strain evidence="7">SpSt-774</strain>
    </source>
</reference>
<dbReference type="InterPro" id="IPR037157">
    <property type="entry name" value="Acetyltransf_C_sf"/>
</dbReference>
<dbReference type="CDD" id="cd03351">
    <property type="entry name" value="LbH_UDP-GlcNAc_AT"/>
    <property type="match status" value="1"/>
</dbReference>
<dbReference type="Gene3D" id="2.160.10.10">
    <property type="entry name" value="Hexapeptide repeat proteins"/>
    <property type="match status" value="1"/>
</dbReference>
<keyword evidence="2" id="KW-0441">Lipid A biosynthesis</keyword>
<dbReference type="PANTHER" id="PTHR43480">
    <property type="entry name" value="ACYL-[ACYL-CARRIER-PROTEIN]--UDP-N-ACETYLGLUCOSAMINE O-ACYLTRANSFERASE"/>
    <property type="match status" value="1"/>
</dbReference>
<evidence type="ECO:0000256" key="3">
    <source>
        <dbReference type="ARBA" id="ARBA00022679"/>
    </source>
</evidence>
<dbReference type="NCBIfam" id="NF003657">
    <property type="entry name" value="PRK05289.1"/>
    <property type="match status" value="1"/>
</dbReference>
<sequence length="241" mass="27014">MRSIEIGKFCVIEDGVEIGEGTKIGNYVLIKMGTKIGKNNIIYSGAQIGTNPQDYHFKGEYSECVIGDNNIIREYATISRATGEGQKTIIGSNNFIMTYVHIAHNCKIGNNTIIASGTQIGGYVEIDDFVNIGGLCGIHQFCRIGKYSMLGAKSYLNKDLPPYLLAAGNRARIYGVNFRGLLKNSFSTQEIEEIKKMYRIIYRDSYNLTRALAILKQRIPEKIAFEFIRFVENSKRGILLK</sequence>
<gene>
    <name evidence="7" type="ORF">ENV60_00470</name>
</gene>
<evidence type="ECO:0000256" key="5">
    <source>
        <dbReference type="ARBA" id="ARBA00023315"/>
    </source>
</evidence>
<comment type="caution">
    <text evidence="7">The sequence shown here is derived from an EMBL/GenBank/DDBJ whole genome shotgun (WGS) entry which is preliminary data.</text>
</comment>
<dbReference type="Pfam" id="PF13720">
    <property type="entry name" value="Acetyltransf_11"/>
    <property type="match status" value="1"/>
</dbReference>
<dbReference type="InterPro" id="IPR010137">
    <property type="entry name" value="Lipid_A_LpxA"/>
</dbReference>
<dbReference type="GO" id="GO:0009245">
    <property type="term" value="P:lipid A biosynthetic process"/>
    <property type="evidence" value="ECO:0007669"/>
    <property type="project" value="UniProtKB-KW"/>
</dbReference>
<evidence type="ECO:0000256" key="1">
    <source>
        <dbReference type="ARBA" id="ARBA00022516"/>
    </source>
</evidence>
<dbReference type="GO" id="GO:0008780">
    <property type="term" value="F:acyl-[acyl-carrier-protein]-UDP-N-acetylglucosamine O-acyltransferase activity"/>
    <property type="evidence" value="ECO:0007669"/>
    <property type="project" value="UniProtKB-EC"/>
</dbReference>
<keyword evidence="1" id="KW-0444">Lipid biosynthesis</keyword>
<dbReference type="SUPFAM" id="SSF51161">
    <property type="entry name" value="Trimeric LpxA-like enzymes"/>
    <property type="match status" value="1"/>
</dbReference>
<dbReference type="PIRSF" id="PIRSF000456">
    <property type="entry name" value="UDP-GlcNAc_acltr"/>
    <property type="match status" value="1"/>
</dbReference>
<evidence type="ECO:0000259" key="6">
    <source>
        <dbReference type="Pfam" id="PF13720"/>
    </source>
</evidence>